<keyword evidence="2" id="KW-0460">Magnesium</keyword>
<gene>
    <name evidence="8" type="ORF">J9259_03225</name>
    <name evidence="9" type="ORF">KIY12_01740</name>
</gene>
<evidence type="ECO:0000256" key="6">
    <source>
        <dbReference type="ARBA" id="ARBA00066770"/>
    </source>
</evidence>
<dbReference type="EMBL" id="JAGVSJ010000005">
    <property type="protein sequence ID" value="MBX8631519.1"/>
    <property type="molecule type" value="Genomic_DNA"/>
</dbReference>
<dbReference type="GO" id="GO:0047929">
    <property type="term" value="F:gluconate dehydratase activity"/>
    <property type="evidence" value="ECO:0007669"/>
    <property type="project" value="UniProtKB-EC"/>
</dbReference>
<dbReference type="FunFam" id="3.20.20.120:FF:000005">
    <property type="entry name" value="Putative L-rhamnonate dehydratase"/>
    <property type="match status" value="1"/>
</dbReference>
<dbReference type="Proteomes" id="UP000716004">
    <property type="component" value="Unassembled WGS sequence"/>
</dbReference>
<dbReference type="Pfam" id="PF13378">
    <property type="entry name" value="MR_MLE_C"/>
    <property type="match status" value="1"/>
</dbReference>
<dbReference type="InterPro" id="IPR029017">
    <property type="entry name" value="Enolase-like_N"/>
</dbReference>
<dbReference type="Gene3D" id="3.30.390.10">
    <property type="entry name" value="Enolase-like, N-terminal domain"/>
    <property type="match status" value="1"/>
</dbReference>
<evidence type="ECO:0000256" key="5">
    <source>
        <dbReference type="ARBA" id="ARBA00061582"/>
    </source>
</evidence>
<dbReference type="Gene3D" id="3.20.20.120">
    <property type="entry name" value="Enolase-like C-terminal domain"/>
    <property type="match status" value="1"/>
</dbReference>
<dbReference type="InterPro" id="IPR029065">
    <property type="entry name" value="Enolase_C-like"/>
</dbReference>
<dbReference type="EMBL" id="JAHEAC010000007">
    <property type="protein sequence ID" value="MBX8643440.1"/>
    <property type="molecule type" value="Genomic_DNA"/>
</dbReference>
<comment type="caution">
    <text evidence="9">The sequence shown here is derived from an EMBL/GenBank/DDBJ whole genome shotgun (WGS) entry which is preliminary data.</text>
</comment>
<dbReference type="InterPro" id="IPR013342">
    <property type="entry name" value="Mandelate_racemase_C"/>
</dbReference>
<reference evidence="9" key="1">
    <citation type="submission" date="2021-05" db="EMBL/GenBank/DDBJ databases">
        <title>Genomic insights into ecological role and evolution of a novel Thermoplasmata order Candidatus Sysuiplasmatales.</title>
        <authorList>
            <person name="Yuan Y."/>
        </authorList>
    </citation>
    <scope>NUCLEOTIDE SEQUENCE</scope>
    <source>
        <strain evidence="9">TUT19-bin139</strain>
        <strain evidence="8">YP2-bin.285</strain>
    </source>
</reference>
<proteinExistence type="inferred from homology"/>
<dbReference type="CDD" id="cd03316">
    <property type="entry name" value="MR_like"/>
    <property type="match status" value="1"/>
</dbReference>
<name>A0A8J7YN46_9ARCH</name>
<dbReference type="Proteomes" id="UP000750197">
    <property type="component" value="Unassembled WGS sequence"/>
</dbReference>
<dbReference type="AlphaFoldDB" id="A0A8J7YN46"/>
<sequence length="393" mass="44385">MKISSFEIYQLGKEVAHGQTWASSAIMVKLTTSDGLVGFGEAVPTLRVEPVVASLKEVGRVYTGKDPFNVERNRWEWYKNDFYLSESFESTSALSAFDIACWDIIGKSLGTPLHRLIGGTFRERVRVYANGWYSNCVTPDEWAKRTKETVARGYTGLKFDIFGPYFDWIDEEGLHQAVERLEAVRNAAGDRVDLMIEHHGRFNPNSAIRIANALEPFNPLFAEEPVHPENIEGLEKYRNSTNVRVALGERVITKQHFVSLASRHLLDFFQADITNCGGVTEARKMAAIAESYGIEMAFHNAFGPIQNAVTIQLDAAIPNFLIQEAFYDFFPQWKRDLISDSTPVEGGHFSVSKKPGLGVQVNEKMLEELRVQGQEYFNPDEPVWVIGGTWKNY</sequence>
<protein>
    <recommendedName>
        <fullName evidence="6">gluconate dehydratase</fullName>
        <ecNumber evidence="6">4.2.1.39</ecNumber>
    </recommendedName>
</protein>
<dbReference type="SFLD" id="SFLDG00179">
    <property type="entry name" value="mandelate_racemase"/>
    <property type="match status" value="1"/>
</dbReference>
<dbReference type="PANTHER" id="PTHR48080:SF2">
    <property type="entry name" value="D-GALACTONATE DEHYDRATASE"/>
    <property type="match status" value="1"/>
</dbReference>
<feature type="domain" description="Mandelate racemase/muconate lactonizing enzyme C-terminal" evidence="7">
    <location>
        <begin position="139"/>
        <end position="244"/>
    </location>
</feature>
<dbReference type="SFLD" id="SFLDS00001">
    <property type="entry name" value="Enolase"/>
    <property type="match status" value="1"/>
</dbReference>
<accession>A0A8J7YN46</accession>
<dbReference type="PANTHER" id="PTHR48080">
    <property type="entry name" value="D-GALACTONATE DEHYDRATASE-RELATED"/>
    <property type="match status" value="1"/>
</dbReference>
<keyword evidence="3" id="KW-0456">Lyase</keyword>
<evidence type="ECO:0000313" key="9">
    <source>
        <dbReference type="EMBL" id="MBX8643440.1"/>
    </source>
</evidence>
<comment type="similarity">
    <text evidence="5">Belongs to the mandelate racemase/muconate lactonizing enzyme family. GaD subfamily.</text>
</comment>
<dbReference type="EC" id="4.2.1.39" evidence="6"/>
<organism evidence="9 10">
    <name type="scientific">Candidatus Sysuiplasma superficiale</name>
    <dbReference type="NCBI Taxonomy" id="2823368"/>
    <lineage>
        <taxon>Archaea</taxon>
        <taxon>Methanobacteriati</taxon>
        <taxon>Thermoplasmatota</taxon>
        <taxon>Thermoplasmata</taxon>
        <taxon>Candidatus Sysuiplasmatales</taxon>
        <taxon>Candidatus Sysuiplasmataceae</taxon>
        <taxon>Candidatus Sysuiplasma</taxon>
    </lineage>
</organism>
<dbReference type="InterPro" id="IPR036849">
    <property type="entry name" value="Enolase-like_C_sf"/>
</dbReference>
<keyword evidence="1" id="KW-0479">Metal-binding</keyword>
<evidence type="ECO:0000259" key="7">
    <source>
        <dbReference type="SMART" id="SM00922"/>
    </source>
</evidence>
<evidence type="ECO:0000256" key="3">
    <source>
        <dbReference type="ARBA" id="ARBA00023239"/>
    </source>
</evidence>
<evidence type="ECO:0000256" key="1">
    <source>
        <dbReference type="ARBA" id="ARBA00022723"/>
    </source>
</evidence>
<evidence type="ECO:0000313" key="8">
    <source>
        <dbReference type="EMBL" id="MBX8631519.1"/>
    </source>
</evidence>
<dbReference type="InterPro" id="IPR013341">
    <property type="entry name" value="Mandelate_racemase_N_dom"/>
</dbReference>
<comment type="catalytic activity">
    <reaction evidence="4">
        <text>D-gluconate = 2-dehydro-3-deoxy-D-gluconate + H2O</text>
        <dbReference type="Rhea" id="RHEA:21612"/>
        <dbReference type="ChEBI" id="CHEBI:15377"/>
        <dbReference type="ChEBI" id="CHEBI:18391"/>
        <dbReference type="ChEBI" id="CHEBI:57990"/>
        <dbReference type="EC" id="4.2.1.39"/>
    </reaction>
</comment>
<dbReference type="GO" id="GO:0046872">
    <property type="term" value="F:metal ion binding"/>
    <property type="evidence" value="ECO:0007669"/>
    <property type="project" value="UniProtKB-KW"/>
</dbReference>
<dbReference type="SUPFAM" id="SSF51604">
    <property type="entry name" value="Enolase C-terminal domain-like"/>
    <property type="match status" value="1"/>
</dbReference>
<dbReference type="InterPro" id="IPR034593">
    <property type="entry name" value="DgoD-like"/>
</dbReference>
<evidence type="ECO:0000313" key="10">
    <source>
        <dbReference type="Proteomes" id="UP000750197"/>
    </source>
</evidence>
<dbReference type="Pfam" id="PF02746">
    <property type="entry name" value="MR_MLE_N"/>
    <property type="match status" value="1"/>
</dbReference>
<evidence type="ECO:0000256" key="2">
    <source>
        <dbReference type="ARBA" id="ARBA00022842"/>
    </source>
</evidence>
<dbReference type="SMART" id="SM00922">
    <property type="entry name" value="MR_MLE"/>
    <property type="match status" value="1"/>
</dbReference>
<dbReference type="SUPFAM" id="SSF54826">
    <property type="entry name" value="Enolase N-terminal domain-like"/>
    <property type="match status" value="1"/>
</dbReference>
<evidence type="ECO:0000256" key="4">
    <source>
        <dbReference type="ARBA" id="ARBA00050848"/>
    </source>
</evidence>